<evidence type="ECO:0000313" key="5">
    <source>
        <dbReference type="EMBL" id="MFC4859288.1"/>
    </source>
</evidence>
<keyword evidence="6" id="KW-1185">Reference proteome</keyword>
<dbReference type="Gene3D" id="3.30.60.230">
    <property type="entry name" value="Lsr2, dimerization domain"/>
    <property type="match status" value="1"/>
</dbReference>
<dbReference type="Pfam" id="PF11774">
    <property type="entry name" value="Lsr2"/>
    <property type="match status" value="1"/>
</dbReference>
<sequence length="139" mass="14810">MAQKVLVQLVDDIDGRSGDDVSTIQFGLDGVTYEIDLNESNAERLRGSLANYLAAARRVGGRIKRGTKPQPGGSNTPGEAGLIREWAKANGFALSDRGRIPDNVIDAYREAQAADKTPAKGKARKPSSTGRGRTGAKTR</sequence>
<evidence type="ECO:0000256" key="1">
    <source>
        <dbReference type="ARBA" id="ARBA00023125"/>
    </source>
</evidence>
<feature type="domain" description="Lsr2 dimerization" evidence="3">
    <location>
        <begin position="1"/>
        <end position="60"/>
    </location>
</feature>
<feature type="domain" description="Lsr2 DNA-binding" evidence="4">
    <location>
        <begin position="82"/>
        <end position="111"/>
    </location>
</feature>
<evidence type="ECO:0000259" key="3">
    <source>
        <dbReference type="Pfam" id="PF11774"/>
    </source>
</evidence>
<dbReference type="EMBL" id="JBHSIS010000027">
    <property type="protein sequence ID" value="MFC4859288.1"/>
    <property type="molecule type" value="Genomic_DNA"/>
</dbReference>
<comment type="caution">
    <text evidence="5">The sequence shown here is derived from an EMBL/GenBank/DDBJ whole genome shotgun (WGS) entry which is preliminary data.</text>
</comment>
<protein>
    <submittedName>
        <fullName evidence="5">Lsr2 family protein</fullName>
    </submittedName>
</protein>
<dbReference type="Pfam" id="PF23359">
    <property type="entry name" value="Lsr2_DNA-bd"/>
    <property type="match status" value="1"/>
</dbReference>
<reference evidence="6" key="1">
    <citation type="journal article" date="2019" name="Int. J. Syst. Evol. Microbiol.">
        <title>The Global Catalogue of Microorganisms (GCM) 10K type strain sequencing project: providing services to taxonomists for standard genome sequencing and annotation.</title>
        <authorList>
            <consortium name="The Broad Institute Genomics Platform"/>
            <consortium name="The Broad Institute Genome Sequencing Center for Infectious Disease"/>
            <person name="Wu L."/>
            <person name="Ma J."/>
        </authorList>
    </citation>
    <scope>NUCLEOTIDE SEQUENCE [LARGE SCALE GENOMIC DNA]</scope>
    <source>
        <strain evidence="6">ZS-22-S1</strain>
    </source>
</reference>
<accession>A0ABV9SEJ8</accession>
<dbReference type="Gene3D" id="4.10.320.10">
    <property type="entry name" value="E3-binding domain"/>
    <property type="match status" value="1"/>
</dbReference>
<dbReference type="Proteomes" id="UP001595859">
    <property type="component" value="Unassembled WGS sequence"/>
</dbReference>
<dbReference type="RefSeq" id="WP_378062253.1">
    <property type="nucleotide sequence ID" value="NZ_JBHSIS010000027.1"/>
</dbReference>
<dbReference type="InterPro" id="IPR055370">
    <property type="entry name" value="Lsr2_DNA-bd"/>
</dbReference>
<dbReference type="InterPro" id="IPR036625">
    <property type="entry name" value="E3-bd_dom_sf"/>
</dbReference>
<feature type="region of interest" description="Disordered" evidence="2">
    <location>
        <begin position="111"/>
        <end position="139"/>
    </location>
</feature>
<proteinExistence type="predicted"/>
<keyword evidence="1" id="KW-0238">DNA-binding</keyword>
<evidence type="ECO:0000313" key="6">
    <source>
        <dbReference type="Proteomes" id="UP001595859"/>
    </source>
</evidence>
<gene>
    <name evidence="5" type="ORF">ACFPCV_37820</name>
</gene>
<dbReference type="InterPro" id="IPR024412">
    <property type="entry name" value="Lsr2_dim_dom"/>
</dbReference>
<evidence type="ECO:0000259" key="4">
    <source>
        <dbReference type="Pfam" id="PF23359"/>
    </source>
</evidence>
<organism evidence="5 6">
    <name type="scientific">Actinophytocola glycyrrhizae</name>
    <dbReference type="NCBI Taxonomy" id="2044873"/>
    <lineage>
        <taxon>Bacteria</taxon>
        <taxon>Bacillati</taxon>
        <taxon>Actinomycetota</taxon>
        <taxon>Actinomycetes</taxon>
        <taxon>Pseudonocardiales</taxon>
        <taxon>Pseudonocardiaceae</taxon>
    </lineage>
</organism>
<name>A0ABV9SEJ8_9PSEU</name>
<evidence type="ECO:0000256" key="2">
    <source>
        <dbReference type="SAM" id="MobiDB-lite"/>
    </source>
</evidence>
<dbReference type="InterPro" id="IPR042261">
    <property type="entry name" value="Lsr2-like_dimerization"/>
</dbReference>